<organism evidence="2 3">
    <name type="scientific">Nitrolancea hollandica Lb</name>
    <dbReference type="NCBI Taxonomy" id="1129897"/>
    <lineage>
        <taxon>Bacteria</taxon>
        <taxon>Pseudomonadati</taxon>
        <taxon>Thermomicrobiota</taxon>
        <taxon>Thermomicrobia</taxon>
        <taxon>Sphaerobacterales</taxon>
        <taxon>Sphaerobacterineae</taxon>
        <taxon>Sphaerobacteraceae</taxon>
        <taxon>Nitrolancea</taxon>
    </lineage>
</organism>
<feature type="region of interest" description="Disordered" evidence="1">
    <location>
        <begin position="145"/>
        <end position="185"/>
    </location>
</feature>
<evidence type="ECO:0000313" key="2">
    <source>
        <dbReference type="EMBL" id="CCF85367.1"/>
    </source>
</evidence>
<dbReference type="Proteomes" id="UP000004221">
    <property type="component" value="Unassembled WGS sequence"/>
</dbReference>
<reference evidence="2 3" key="1">
    <citation type="journal article" date="2012" name="ISME J.">
        <title>Nitrification expanded: discovery, physiology and genomics of a nitrite-oxidizing bacterium from the phylum Chloroflexi.</title>
        <authorList>
            <person name="Sorokin D.Y."/>
            <person name="Lucker S."/>
            <person name="Vejmelkova D."/>
            <person name="Kostrikina N.A."/>
            <person name="Kleerebezem R."/>
            <person name="Rijpstra W.I."/>
            <person name="Damste J.S."/>
            <person name="Le Paslier D."/>
            <person name="Muyzer G."/>
            <person name="Wagner M."/>
            <person name="van Loosdrecht M.C."/>
            <person name="Daims H."/>
        </authorList>
    </citation>
    <scope>NUCLEOTIDE SEQUENCE [LARGE SCALE GENOMIC DNA]</scope>
    <source>
        <strain evidence="3">none</strain>
    </source>
</reference>
<feature type="compositionally biased region" description="Basic and acidic residues" evidence="1">
    <location>
        <begin position="160"/>
        <end position="185"/>
    </location>
</feature>
<evidence type="ECO:0000256" key="1">
    <source>
        <dbReference type="SAM" id="MobiDB-lite"/>
    </source>
</evidence>
<gene>
    <name evidence="2" type="ORF">NITHO_4880012</name>
</gene>
<comment type="caution">
    <text evidence="2">The sequence shown here is derived from an EMBL/GenBank/DDBJ whole genome shotgun (WGS) entry which is preliminary data.</text>
</comment>
<proteinExistence type="predicted"/>
<dbReference type="AlphaFoldDB" id="I4EL05"/>
<keyword evidence="3" id="KW-1185">Reference proteome</keyword>
<sequence length="185" mass="20541">MSDPLNMIQLLDEDERALLRRRIEELTGESLIETIWRYGVRNAYGPAYGTYVAPTPISLDDLLKGDTPDGPYYVREEPAPVSPIYVTPAVPDRDRDRDRDPIRLDRYRDLQVYTSPAVPEGEVIVIPDGDQDPIRVILDGEEKSANLASEEVGDAEGLVGDDRDPAGNSGDPERDPLEPEPGRGQ</sequence>
<name>I4EL05_9BACT</name>
<accession>I4EL05</accession>
<protein>
    <submittedName>
        <fullName evidence="2">Uncharacterized protein</fullName>
    </submittedName>
</protein>
<dbReference type="EMBL" id="CAGS01000432">
    <property type="protein sequence ID" value="CCF85367.1"/>
    <property type="molecule type" value="Genomic_DNA"/>
</dbReference>
<evidence type="ECO:0000313" key="3">
    <source>
        <dbReference type="Proteomes" id="UP000004221"/>
    </source>
</evidence>